<dbReference type="Gene3D" id="3.30.870.10">
    <property type="entry name" value="Endonuclease Chain A"/>
    <property type="match status" value="1"/>
</dbReference>
<organism evidence="7 8">
    <name type="scientific">Phytophthora nicotianae CJ01A1</name>
    <dbReference type="NCBI Taxonomy" id="1317063"/>
    <lineage>
        <taxon>Eukaryota</taxon>
        <taxon>Sar</taxon>
        <taxon>Stramenopiles</taxon>
        <taxon>Oomycota</taxon>
        <taxon>Peronosporomycetes</taxon>
        <taxon>Peronosporales</taxon>
        <taxon>Peronosporaceae</taxon>
        <taxon>Phytophthora</taxon>
    </lineage>
</organism>
<gene>
    <name evidence="7" type="ORF">F441_08466</name>
</gene>
<evidence type="ECO:0000256" key="5">
    <source>
        <dbReference type="ARBA" id="ARBA00040549"/>
    </source>
</evidence>
<dbReference type="PANTHER" id="PTHR43856">
    <property type="entry name" value="CARDIOLIPIN HYDROLASE"/>
    <property type="match status" value="1"/>
</dbReference>
<dbReference type="PANTHER" id="PTHR43856:SF1">
    <property type="entry name" value="MITOCHONDRIAL CARDIOLIPIN HYDROLASE"/>
    <property type="match status" value="1"/>
</dbReference>
<protein>
    <recommendedName>
        <fullName evidence="5">Mitochondrial cardiolipin hydrolase</fullName>
    </recommendedName>
</protein>
<evidence type="ECO:0000256" key="2">
    <source>
        <dbReference type="ARBA" id="ARBA00022963"/>
    </source>
</evidence>
<proteinExistence type="inferred from homology"/>
<dbReference type="AlphaFoldDB" id="W2X3U3"/>
<name>W2X3U3_PHYNI</name>
<dbReference type="EMBL" id="ANIX01001708">
    <property type="protein sequence ID" value="ETP17053.1"/>
    <property type="molecule type" value="Genomic_DNA"/>
</dbReference>
<evidence type="ECO:0000256" key="3">
    <source>
        <dbReference type="ARBA" id="ARBA00023098"/>
    </source>
</evidence>
<dbReference type="Pfam" id="PF13091">
    <property type="entry name" value="PLDc_2"/>
    <property type="match status" value="1"/>
</dbReference>
<evidence type="ECO:0000256" key="4">
    <source>
        <dbReference type="ARBA" id="ARBA00038012"/>
    </source>
</evidence>
<keyword evidence="1" id="KW-0378">Hydrolase</keyword>
<keyword evidence="3" id="KW-0443">Lipid metabolism</keyword>
<feature type="domain" description="Phospholipase D-like" evidence="6">
    <location>
        <begin position="148"/>
        <end position="255"/>
    </location>
</feature>
<comment type="similarity">
    <text evidence="4">Belongs to the phospholipase D family. MitoPLD/Zucchini subfamily.</text>
</comment>
<dbReference type="InterPro" id="IPR051406">
    <property type="entry name" value="PLD_domain"/>
</dbReference>
<dbReference type="GO" id="GO:0016891">
    <property type="term" value="F:RNA endonuclease activity producing 5'-phosphomonoesters, hydrolytic mechanism"/>
    <property type="evidence" value="ECO:0007669"/>
    <property type="project" value="TreeGrafter"/>
</dbReference>
<evidence type="ECO:0000313" key="8">
    <source>
        <dbReference type="Proteomes" id="UP000018958"/>
    </source>
</evidence>
<evidence type="ECO:0000259" key="6">
    <source>
        <dbReference type="Pfam" id="PF13091"/>
    </source>
</evidence>
<reference evidence="7 8" key="1">
    <citation type="submission" date="2013-11" db="EMBL/GenBank/DDBJ databases">
        <title>The Genome Sequence of Phytophthora parasitica CJ01A1.</title>
        <authorList>
            <consortium name="The Broad Institute Genomics Platform"/>
            <person name="Russ C."/>
            <person name="Tyler B."/>
            <person name="Panabieres F."/>
            <person name="Shan W."/>
            <person name="Tripathy S."/>
            <person name="Grunwald N."/>
            <person name="Machado M."/>
            <person name="Johnson C.S."/>
            <person name="Walker B."/>
            <person name="Young S.K."/>
            <person name="Zeng Q."/>
            <person name="Gargeya S."/>
            <person name="Fitzgerald M."/>
            <person name="Haas B."/>
            <person name="Abouelleil A."/>
            <person name="Allen A.W."/>
            <person name="Alvarado L."/>
            <person name="Arachchi H.M."/>
            <person name="Berlin A.M."/>
            <person name="Chapman S.B."/>
            <person name="Gainer-Dewar J."/>
            <person name="Goldberg J."/>
            <person name="Griggs A."/>
            <person name="Gujja S."/>
            <person name="Hansen M."/>
            <person name="Howarth C."/>
            <person name="Imamovic A."/>
            <person name="Ireland A."/>
            <person name="Larimer J."/>
            <person name="McCowan C."/>
            <person name="Murphy C."/>
            <person name="Pearson M."/>
            <person name="Poon T.W."/>
            <person name="Priest M."/>
            <person name="Roberts A."/>
            <person name="Saif S."/>
            <person name="Shea T."/>
            <person name="Sisk P."/>
            <person name="Sykes S."/>
            <person name="Wortman J."/>
            <person name="Nusbaum C."/>
            <person name="Birren B."/>
        </authorList>
    </citation>
    <scope>NUCLEOTIDE SEQUENCE [LARGE SCALE GENOMIC DNA]</scope>
    <source>
        <strain evidence="7 8">CJ01A1</strain>
    </source>
</reference>
<keyword evidence="2" id="KW-0442">Lipid degradation</keyword>
<evidence type="ECO:0000256" key="1">
    <source>
        <dbReference type="ARBA" id="ARBA00022801"/>
    </source>
</evidence>
<dbReference type="GO" id="GO:0016042">
    <property type="term" value="P:lipid catabolic process"/>
    <property type="evidence" value="ECO:0007669"/>
    <property type="project" value="UniProtKB-KW"/>
</dbReference>
<comment type="caution">
    <text evidence="7">The sequence shown here is derived from an EMBL/GenBank/DDBJ whole genome shotgun (WGS) entry which is preliminary data.</text>
</comment>
<dbReference type="InterPro" id="IPR025202">
    <property type="entry name" value="PLD-like_dom"/>
</dbReference>
<sequence>MGALYQPFLHQRQILVNWQREAGIDWDENPSPRPWMKAVNRWHNSFSARDGTNNKVPSANSVSDAVISAIKADAKAYLQRSGCFRGNPDAAVLAKKYYCTTNAVRNILSGKPRPGPRRAIKRATATVVRYVKADYIARTALLLRLEDNAVTGADLAFYALTDIAFCRALIWLHRLHKRVRVVIDRKWVRSCPSAIECVKLLINAGIPVRHRTPIMHYKLLILTYKDDIFVSSGSANLTTAAWNRNDELLVQTMGPPGYVAQAEDRSCLRPDSYRAHWFRE</sequence>
<evidence type="ECO:0000313" key="7">
    <source>
        <dbReference type="EMBL" id="ETP17053.1"/>
    </source>
</evidence>
<dbReference type="SUPFAM" id="SSF56024">
    <property type="entry name" value="Phospholipase D/nuclease"/>
    <property type="match status" value="1"/>
</dbReference>
<dbReference type="Proteomes" id="UP000018958">
    <property type="component" value="Unassembled WGS sequence"/>
</dbReference>
<accession>W2X3U3</accession>